<protein>
    <recommendedName>
        <fullName evidence="4">Secreted protein</fullName>
    </recommendedName>
</protein>
<evidence type="ECO:0000313" key="3">
    <source>
        <dbReference type="Proteomes" id="UP000054804"/>
    </source>
</evidence>
<dbReference type="Proteomes" id="UP000054804">
    <property type="component" value="Unassembled WGS sequence"/>
</dbReference>
<feature type="chain" id="PRO_5006936753" description="Secreted protein" evidence="1">
    <location>
        <begin position="29"/>
        <end position="80"/>
    </location>
</feature>
<dbReference type="OrthoDB" id="4295849at2"/>
<reference evidence="2 3" key="1">
    <citation type="submission" date="2015-12" db="EMBL/GenBank/DDBJ databases">
        <title>Draft genome sequence of Streptomyces silvensis ATCC 53525, a producer of novel hormone antagonists.</title>
        <authorList>
            <person name="Johnston C.W."/>
            <person name="Li Y."/>
            <person name="Magarvey N.A."/>
        </authorList>
    </citation>
    <scope>NUCLEOTIDE SEQUENCE [LARGE SCALE GENOMIC DNA]</scope>
    <source>
        <strain evidence="2 3">ATCC 53525</strain>
    </source>
</reference>
<evidence type="ECO:0000313" key="2">
    <source>
        <dbReference type="EMBL" id="KUF15076.1"/>
    </source>
</evidence>
<dbReference type="AlphaFoldDB" id="A0A0W7WX29"/>
<proteinExistence type="predicted"/>
<keyword evidence="3" id="KW-1185">Reference proteome</keyword>
<evidence type="ECO:0008006" key="4">
    <source>
        <dbReference type="Google" id="ProtNLM"/>
    </source>
</evidence>
<comment type="caution">
    <text evidence="2">The sequence shown here is derived from an EMBL/GenBank/DDBJ whole genome shotgun (WGS) entry which is preliminary data.</text>
</comment>
<dbReference type="EMBL" id="LOCL01000048">
    <property type="protein sequence ID" value="KUF15076.1"/>
    <property type="molecule type" value="Genomic_DNA"/>
</dbReference>
<organism evidence="2 3">
    <name type="scientific">Streptomyces silvensis</name>
    <dbReference type="NCBI Taxonomy" id="1765722"/>
    <lineage>
        <taxon>Bacteria</taxon>
        <taxon>Bacillati</taxon>
        <taxon>Actinomycetota</taxon>
        <taxon>Actinomycetes</taxon>
        <taxon>Kitasatosporales</taxon>
        <taxon>Streptomycetaceae</taxon>
        <taxon>Streptomyces</taxon>
    </lineage>
</organism>
<gene>
    <name evidence="2" type="ORF">AT728_26790</name>
</gene>
<feature type="signal peptide" evidence="1">
    <location>
        <begin position="1"/>
        <end position="28"/>
    </location>
</feature>
<name>A0A0W7WX29_9ACTN</name>
<sequence>MFRRAAAALTTTATAAVLALGFAGTAEAAPGIGFYARSHHISYADCQAAGKAGYHIWGPIFFCEPFSSARPDVIVLWVRY</sequence>
<accession>A0A0W7WX29</accession>
<keyword evidence="1" id="KW-0732">Signal</keyword>
<dbReference type="RefSeq" id="WP_058850639.1">
    <property type="nucleotide sequence ID" value="NZ_LOCL01000048.1"/>
</dbReference>
<evidence type="ECO:0000256" key="1">
    <source>
        <dbReference type="SAM" id="SignalP"/>
    </source>
</evidence>